<keyword evidence="4" id="KW-1185">Reference proteome</keyword>
<organism evidence="3 4">
    <name type="scientific">Hibiscus sabdariffa</name>
    <name type="common">roselle</name>
    <dbReference type="NCBI Taxonomy" id="183260"/>
    <lineage>
        <taxon>Eukaryota</taxon>
        <taxon>Viridiplantae</taxon>
        <taxon>Streptophyta</taxon>
        <taxon>Embryophyta</taxon>
        <taxon>Tracheophyta</taxon>
        <taxon>Spermatophyta</taxon>
        <taxon>Magnoliopsida</taxon>
        <taxon>eudicotyledons</taxon>
        <taxon>Gunneridae</taxon>
        <taxon>Pentapetalae</taxon>
        <taxon>rosids</taxon>
        <taxon>malvids</taxon>
        <taxon>Malvales</taxon>
        <taxon>Malvaceae</taxon>
        <taxon>Malvoideae</taxon>
        <taxon>Hibiscus</taxon>
    </lineage>
</organism>
<proteinExistence type="predicted"/>
<reference evidence="3 4" key="1">
    <citation type="journal article" date="2024" name="G3 (Bethesda)">
        <title>Genome assembly of Hibiscus sabdariffa L. provides insights into metabolisms of medicinal natural products.</title>
        <authorList>
            <person name="Kim T."/>
        </authorList>
    </citation>
    <scope>NUCLEOTIDE SEQUENCE [LARGE SCALE GENOMIC DNA]</scope>
    <source>
        <strain evidence="3">TK-2024</strain>
        <tissue evidence="3">Old leaves</tissue>
    </source>
</reference>
<evidence type="ECO:0000256" key="2">
    <source>
        <dbReference type="ARBA" id="ARBA00022821"/>
    </source>
</evidence>
<dbReference type="Pfam" id="PF13855">
    <property type="entry name" value="LRR_8"/>
    <property type="match status" value="1"/>
</dbReference>
<dbReference type="Gene3D" id="1.10.8.430">
    <property type="entry name" value="Helical domain of apoptotic protease-activating factors"/>
    <property type="match status" value="1"/>
</dbReference>
<keyword evidence="2" id="KW-0611">Plant defense</keyword>
<evidence type="ECO:0000313" key="4">
    <source>
        <dbReference type="Proteomes" id="UP001396334"/>
    </source>
</evidence>
<dbReference type="SUPFAM" id="SSF52047">
    <property type="entry name" value="RNI-like"/>
    <property type="match status" value="1"/>
</dbReference>
<dbReference type="EMBL" id="JBBPBN010000021">
    <property type="protein sequence ID" value="KAK9014894.1"/>
    <property type="molecule type" value="Genomic_DNA"/>
</dbReference>
<dbReference type="PANTHER" id="PTHR33463:SF212">
    <property type="entry name" value="AND NB-ARC DOMAINS-CONTAINING DISEASE RESISTANCE PROTEIN, PUTATIVE-RELATED"/>
    <property type="match status" value="1"/>
</dbReference>
<evidence type="ECO:0000313" key="3">
    <source>
        <dbReference type="EMBL" id="KAK9014894.1"/>
    </source>
</evidence>
<dbReference type="SUPFAM" id="SSF52540">
    <property type="entry name" value="P-loop containing nucleoside triphosphate hydrolases"/>
    <property type="match status" value="1"/>
</dbReference>
<dbReference type="Proteomes" id="UP001396334">
    <property type="component" value="Unassembled WGS sequence"/>
</dbReference>
<dbReference type="Gene3D" id="3.80.10.10">
    <property type="entry name" value="Ribonuclease Inhibitor"/>
    <property type="match status" value="1"/>
</dbReference>
<evidence type="ECO:0008006" key="5">
    <source>
        <dbReference type="Google" id="ProtNLM"/>
    </source>
</evidence>
<dbReference type="InterPro" id="IPR042197">
    <property type="entry name" value="Apaf_helical"/>
</dbReference>
<sequence length="295" mass="33789">MGCKDIRVRPLSEEESLILFLNKVGPNMFQNTSIKPTLKLVVNECACLPLTIAVVAGTLKGEDDPLIWKNALKELKSRIAKVMERLKFSFNHLKEDKVRECFLYCALYPECWIDEGFIDEMETRKEMEDKGHAILKSCSQGNPIEKIPNAFFANMPHLSVVNLSGTSIESLPNSISGLKNLTALLLQDMCLVLVNLRYLDLQVMSLKEMPTGLLPKFPHLQHLRFDLRNEKTRLKAEEAHIFNLNDDTLIPCIENAMDLRVCTIDNCQDMECIVSRHPFQRLEWLNLFCLPKNIQ</sequence>
<protein>
    <recommendedName>
        <fullName evidence="5">NB-ARC domain-containing protein</fullName>
    </recommendedName>
</protein>
<dbReference type="InterPro" id="IPR001611">
    <property type="entry name" value="Leu-rich_rpt"/>
</dbReference>
<dbReference type="InterPro" id="IPR050905">
    <property type="entry name" value="Plant_NBS-LRR"/>
</dbReference>
<dbReference type="InterPro" id="IPR027417">
    <property type="entry name" value="P-loop_NTPase"/>
</dbReference>
<dbReference type="PANTHER" id="PTHR33463">
    <property type="entry name" value="NB-ARC DOMAIN-CONTAINING PROTEIN-RELATED"/>
    <property type="match status" value="1"/>
</dbReference>
<gene>
    <name evidence="3" type="ORF">V6N11_006032</name>
</gene>
<name>A0ABR2RPV9_9ROSI</name>
<accession>A0ABR2RPV9</accession>
<comment type="caution">
    <text evidence="3">The sequence shown here is derived from an EMBL/GenBank/DDBJ whole genome shotgun (WGS) entry which is preliminary data.</text>
</comment>
<keyword evidence="1" id="KW-0547">Nucleotide-binding</keyword>
<evidence type="ECO:0000256" key="1">
    <source>
        <dbReference type="ARBA" id="ARBA00022741"/>
    </source>
</evidence>
<dbReference type="InterPro" id="IPR032675">
    <property type="entry name" value="LRR_dom_sf"/>
</dbReference>